<dbReference type="GO" id="GO:0008270">
    <property type="term" value="F:zinc ion binding"/>
    <property type="evidence" value="ECO:0007669"/>
    <property type="project" value="InterPro"/>
</dbReference>
<dbReference type="OrthoDB" id="2056249at2"/>
<reference evidence="2 3" key="1">
    <citation type="submission" date="2013-06" db="EMBL/GenBank/DDBJ databases">
        <title>Rumen cellulosomics: divergent fiber-degrading strategies revealed by comparative genome-wide analysis of six Ruminococcal strains.</title>
        <authorList>
            <person name="Dassa B."/>
            <person name="Borovok I."/>
            <person name="Lamed R."/>
            <person name="Flint H."/>
            <person name="Yeoman C.J."/>
            <person name="White B."/>
            <person name="Bayer E.A."/>
        </authorList>
    </citation>
    <scope>NUCLEOTIDE SEQUENCE [LARGE SCALE GENOMIC DNA]</scope>
    <source>
        <strain evidence="2 3">SY3</strain>
    </source>
</reference>
<evidence type="ECO:0000313" key="2">
    <source>
        <dbReference type="EMBL" id="EXM39197.1"/>
    </source>
</evidence>
<proteinExistence type="predicted"/>
<feature type="domain" description="C2H2-type" evidence="1">
    <location>
        <begin position="12"/>
        <end position="32"/>
    </location>
</feature>
<evidence type="ECO:0000313" key="3">
    <source>
        <dbReference type="Proteomes" id="UP000021369"/>
    </source>
</evidence>
<comment type="caution">
    <text evidence="2">The sequence shown here is derived from an EMBL/GenBank/DDBJ whole genome shotgun (WGS) entry which is preliminary data.</text>
</comment>
<dbReference type="SUPFAM" id="SSF82919">
    <property type="entry name" value="Zn-finger domain of Sec23/24"/>
    <property type="match status" value="1"/>
</dbReference>
<dbReference type="Pfam" id="PF04810">
    <property type="entry name" value="zf-Sec23_Sec24"/>
    <property type="match status" value="1"/>
</dbReference>
<dbReference type="InterPro" id="IPR036174">
    <property type="entry name" value="Znf_Sec23_Sec24_sf"/>
</dbReference>
<dbReference type="GO" id="GO:0006888">
    <property type="term" value="P:endoplasmic reticulum to Golgi vesicle-mediated transport"/>
    <property type="evidence" value="ECO:0007669"/>
    <property type="project" value="InterPro"/>
</dbReference>
<accession>A0A011V162</accession>
<gene>
    <name evidence="2" type="ORF">RASY3_04245</name>
</gene>
<dbReference type="EMBL" id="JEOB01000002">
    <property type="protein sequence ID" value="EXM39197.1"/>
    <property type="molecule type" value="Genomic_DNA"/>
</dbReference>
<evidence type="ECO:0000259" key="1">
    <source>
        <dbReference type="PROSITE" id="PS00028"/>
    </source>
</evidence>
<dbReference type="PROSITE" id="PS00028">
    <property type="entry name" value="ZINC_FINGER_C2H2_1"/>
    <property type="match status" value="1"/>
</dbReference>
<dbReference type="AlphaFoldDB" id="A0A011V162"/>
<name>A0A011V162_RUMAL</name>
<dbReference type="GO" id="GO:0030127">
    <property type="term" value="C:COPII vesicle coat"/>
    <property type="evidence" value="ECO:0007669"/>
    <property type="project" value="InterPro"/>
</dbReference>
<sequence>MSERFPNIDWWCDRCGAYLNDQVGFDDHNYTHKCTNCGHKNSISRDNIYESHEDYWNANNDE</sequence>
<dbReference type="InterPro" id="IPR006895">
    <property type="entry name" value="Znf_Sec23_Sec24"/>
</dbReference>
<dbReference type="InterPro" id="IPR013087">
    <property type="entry name" value="Znf_C2H2_type"/>
</dbReference>
<dbReference type="Gene3D" id="2.30.30.380">
    <property type="entry name" value="Zn-finger domain of Sec23/24"/>
    <property type="match status" value="1"/>
</dbReference>
<organism evidence="2 3">
    <name type="scientific">Ruminococcus albus SY3</name>
    <dbReference type="NCBI Taxonomy" id="1341156"/>
    <lineage>
        <taxon>Bacteria</taxon>
        <taxon>Bacillati</taxon>
        <taxon>Bacillota</taxon>
        <taxon>Clostridia</taxon>
        <taxon>Eubacteriales</taxon>
        <taxon>Oscillospiraceae</taxon>
        <taxon>Ruminococcus</taxon>
    </lineage>
</organism>
<protein>
    <recommendedName>
        <fullName evidence="1">C2H2-type domain-containing protein</fullName>
    </recommendedName>
</protein>
<dbReference type="Proteomes" id="UP000021369">
    <property type="component" value="Unassembled WGS sequence"/>
</dbReference>
<dbReference type="GO" id="GO:0006886">
    <property type="term" value="P:intracellular protein transport"/>
    <property type="evidence" value="ECO:0007669"/>
    <property type="project" value="InterPro"/>
</dbReference>
<keyword evidence="3" id="KW-1185">Reference proteome</keyword>